<dbReference type="PRINTS" id="PR00417">
    <property type="entry name" value="PRTPISMRASEI"/>
</dbReference>
<dbReference type="CDD" id="cd00186">
    <property type="entry name" value="TOP1Ac"/>
    <property type="match status" value="1"/>
</dbReference>
<gene>
    <name evidence="10 14" type="primary">topA</name>
    <name evidence="14" type="ORF">J8C06_03795</name>
</gene>
<evidence type="ECO:0000259" key="13">
    <source>
        <dbReference type="PROSITE" id="PS52039"/>
    </source>
</evidence>
<feature type="site" description="Interaction with DNA" evidence="10">
    <location>
        <position position="519"/>
    </location>
</feature>
<dbReference type="EC" id="5.6.2.1" evidence="10"/>
<feature type="region of interest" description="Interaction with DNA" evidence="10">
    <location>
        <begin position="173"/>
        <end position="178"/>
    </location>
</feature>
<feature type="domain" description="Toprim" evidence="12">
    <location>
        <begin position="3"/>
        <end position="118"/>
    </location>
</feature>
<evidence type="ECO:0000256" key="8">
    <source>
        <dbReference type="ARBA" id="ARBA00023125"/>
    </source>
</evidence>
<dbReference type="Pfam" id="PF01396">
    <property type="entry name" value="Zn_ribbon_Top1"/>
    <property type="match status" value="4"/>
</dbReference>
<evidence type="ECO:0000256" key="4">
    <source>
        <dbReference type="ARBA" id="ARBA00022771"/>
    </source>
</evidence>
<feature type="site" description="Interaction with DNA" evidence="10">
    <location>
        <position position="150"/>
    </location>
</feature>
<dbReference type="InterPro" id="IPR013824">
    <property type="entry name" value="Topo_IA_cen_sub1"/>
</dbReference>
<keyword evidence="15" id="KW-1185">Reference proteome</keyword>
<dbReference type="Gene3D" id="1.10.460.10">
    <property type="entry name" value="Topoisomerase I, domain 2"/>
    <property type="match status" value="1"/>
</dbReference>
<feature type="site" description="Interaction with DNA" evidence="10">
    <location>
        <position position="325"/>
    </location>
</feature>
<dbReference type="Pfam" id="PF01751">
    <property type="entry name" value="Toprim"/>
    <property type="match status" value="1"/>
</dbReference>
<dbReference type="InterPro" id="IPR023405">
    <property type="entry name" value="Topo_IA_core_domain"/>
</dbReference>
<dbReference type="InterPro" id="IPR003602">
    <property type="entry name" value="Topo_IA_DNA-bd_dom"/>
</dbReference>
<protein>
    <recommendedName>
        <fullName evidence="10">DNA topoisomerase 1</fullName>
        <ecNumber evidence="10">5.6.2.1</ecNumber>
    </recommendedName>
    <alternativeName>
        <fullName evidence="10">DNA topoisomerase I</fullName>
    </alternativeName>
</protein>
<dbReference type="PROSITE" id="PS50880">
    <property type="entry name" value="TOPRIM"/>
    <property type="match status" value="1"/>
</dbReference>
<dbReference type="InterPro" id="IPR000380">
    <property type="entry name" value="Topo_IA"/>
</dbReference>
<keyword evidence="3" id="KW-0479">Metal-binding</keyword>
<feature type="domain" description="Topo IA-type catalytic" evidence="13">
    <location>
        <begin position="136"/>
        <end position="587"/>
    </location>
</feature>
<evidence type="ECO:0000256" key="5">
    <source>
        <dbReference type="ARBA" id="ARBA00022833"/>
    </source>
</evidence>
<sequence length="855" mass="94989">MAKGLVIVESPAKAKTITKYLGKDFTVLASYGHIKDLPEKGLGVDVEHGFEPTYEIIPDTKKRNNSKTVRELKSAARTAAAIYLAADPDREGEAICQHLREELVDDNARKPVYRLLFNEITKDAIQSSLAQPKQINPALVEAQQARRVLDRLVGYQVSPMLNRRLGGGKMALSAGRVQSVALRLVVEREREIQAFQSTEYWTFAARFAAALPPEFTANLYAIQGETLKTGDFEKLRKHERHIRDEAQARDIEHQLRAVTEWRVATVTTKEKRRNPVAPFITSTLQQEAARKLSFSVKKTMQIAQKLYEGVELGEEGSVGLITYMRTDSTRTADSALNEVRDFILAQYGRDKLPPKPNQYKNKKGAQDAHEAIRPTSVLRAPDRVAPYLEADELALYRLIWQRFVASQMMPALFDATTVDIEGGDGFVFRATGSVLRFAGFLAVYEEGKDERDADDEALALKLPKVTAGEVVTCRGLEANQSFTKPPARYTEATLVKTLEERGIGRPSTYAQILSVIQSREYVEKREGRFHPTTIGMVVADVLTENFTDLFDPGYTAALETQLDEIEEGKRNWRDALDDFYEKFRADLKAAEINIKKAKDGVATDERCHVCESPMVLKLGRFGKYLACTNLECKATRDYGTPLPDSTPSVTPPMDVTCEVCGRPMALKKGRWGDFLACTGYPECKTTRKLTKAGAPKPADVLLEASCPTCGQPLAVKHGRFGEFTACSTYPKCKYVKREVLMPCARPGCGGDIIERKSSRGRIFYGCANYPNCQVVYWDKPVLAPCAGCGAPFTLEKSTKRDGTYRYCADKEGCGWTEVASSVAKRKSDAASPTSKTKNETTRKEPTSKRSAASVA</sequence>
<organism evidence="14 15">
    <name type="scientific">Chloracidobacterium validum</name>
    <dbReference type="NCBI Taxonomy" id="2821543"/>
    <lineage>
        <taxon>Bacteria</taxon>
        <taxon>Pseudomonadati</taxon>
        <taxon>Acidobacteriota</taxon>
        <taxon>Terriglobia</taxon>
        <taxon>Terriglobales</taxon>
        <taxon>Acidobacteriaceae</taxon>
        <taxon>Chloracidobacterium</taxon>
    </lineage>
</organism>
<evidence type="ECO:0000256" key="9">
    <source>
        <dbReference type="ARBA" id="ARBA00023235"/>
    </source>
</evidence>
<dbReference type="RefSeq" id="WP_211429458.1">
    <property type="nucleotide sequence ID" value="NZ_CP072648.1"/>
</dbReference>
<feature type="active site" description="O-(5'-phospho-DNA)-tyrosine intermediate" evidence="10">
    <location>
        <position position="323"/>
    </location>
</feature>
<dbReference type="InterPro" id="IPR013498">
    <property type="entry name" value="Topo_IA_Znf"/>
</dbReference>
<dbReference type="Gene3D" id="2.70.20.10">
    <property type="entry name" value="Topoisomerase I, domain 3"/>
    <property type="match status" value="1"/>
</dbReference>
<evidence type="ECO:0000256" key="3">
    <source>
        <dbReference type="ARBA" id="ARBA00022723"/>
    </source>
</evidence>
<dbReference type="Pfam" id="PF01131">
    <property type="entry name" value="Topoisom_bac"/>
    <property type="match status" value="1"/>
</dbReference>
<dbReference type="Gene3D" id="3.40.50.140">
    <property type="match status" value="1"/>
</dbReference>
<feature type="compositionally biased region" description="Basic and acidic residues" evidence="11">
    <location>
        <begin position="836"/>
        <end position="847"/>
    </location>
</feature>
<dbReference type="NCBIfam" id="TIGR01051">
    <property type="entry name" value="topA_bact"/>
    <property type="match status" value="1"/>
</dbReference>
<comment type="catalytic activity">
    <reaction evidence="1 10">
        <text>ATP-independent breakage of single-stranded DNA, followed by passage and rejoining.</text>
        <dbReference type="EC" id="5.6.2.1"/>
    </reaction>
</comment>
<dbReference type="InterPro" id="IPR013825">
    <property type="entry name" value="Topo_IA_cen_sub2"/>
</dbReference>
<feature type="site" description="Interaction with DNA" evidence="10">
    <location>
        <position position="147"/>
    </location>
</feature>
<comment type="caution">
    <text evidence="10">Lacks conserved residue(s) required for the propagation of feature annotation.</text>
</comment>
<dbReference type="InterPro" id="IPR023406">
    <property type="entry name" value="Topo_IA_AS"/>
</dbReference>
<evidence type="ECO:0000259" key="12">
    <source>
        <dbReference type="PROSITE" id="PS50880"/>
    </source>
</evidence>
<dbReference type="EMBL" id="CP072648">
    <property type="protein sequence ID" value="QUW03568.1"/>
    <property type="molecule type" value="Genomic_DNA"/>
</dbReference>
<keyword evidence="6" id="KW-0460">Magnesium</keyword>
<feature type="site" description="Interaction with DNA" evidence="10">
    <location>
        <position position="146"/>
    </location>
</feature>
<keyword evidence="9 10" id="KW-0413">Isomerase</keyword>
<feature type="region of interest" description="Disordered" evidence="11">
    <location>
        <begin position="820"/>
        <end position="855"/>
    </location>
</feature>
<dbReference type="InterPro" id="IPR013826">
    <property type="entry name" value="Topo_IA_cen_sub3"/>
</dbReference>
<dbReference type="HAMAP" id="MF_00952">
    <property type="entry name" value="Topoisom_1_prok"/>
    <property type="match status" value="1"/>
</dbReference>
<dbReference type="CDD" id="cd03363">
    <property type="entry name" value="TOPRIM_TopoIA_TopoI"/>
    <property type="match status" value="1"/>
</dbReference>
<name>A0ABX8BD43_9BACT</name>
<keyword evidence="8 10" id="KW-0238">DNA-binding</keyword>
<dbReference type="SUPFAM" id="SSF56712">
    <property type="entry name" value="Prokaryotic type I DNA topoisomerase"/>
    <property type="match status" value="1"/>
</dbReference>
<dbReference type="InterPro" id="IPR034149">
    <property type="entry name" value="TOPRIM_TopoI"/>
</dbReference>
<evidence type="ECO:0000313" key="15">
    <source>
        <dbReference type="Proteomes" id="UP000676506"/>
    </source>
</evidence>
<dbReference type="PROSITE" id="PS52039">
    <property type="entry name" value="TOPO_IA_2"/>
    <property type="match status" value="1"/>
</dbReference>
<dbReference type="SMART" id="SM00437">
    <property type="entry name" value="TOP1Ac"/>
    <property type="match status" value="1"/>
</dbReference>
<comment type="subunit">
    <text evidence="10">Monomer.</text>
</comment>
<dbReference type="SMART" id="SM00493">
    <property type="entry name" value="TOPRIM"/>
    <property type="match status" value="1"/>
</dbReference>
<reference evidence="14 15" key="1">
    <citation type="submission" date="2021-03" db="EMBL/GenBank/DDBJ databases">
        <title>Genomic and phenotypic characterization of Chloracidobacterium isolates provides evidence for multiple species.</title>
        <authorList>
            <person name="Saini M.K."/>
            <person name="Costas A.M.G."/>
            <person name="Tank M."/>
            <person name="Bryant D.A."/>
        </authorList>
    </citation>
    <scope>NUCLEOTIDE SEQUENCE [LARGE SCALE GENOMIC DNA]</scope>
    <source>
        <strain evidence="14 15">BV2-C</strain>
    </source>
</reference>
<evidence type="ECO:0000256" key="7">
    <source>
        <dbReference type="ARBA" id="ARBA00023029"/>
    </source>
</evidence>
<dbReference type="InterPro" id="IPR006171">
    <property type="entry name" value="TOPRIM_dom"/>
</dbReference>
<proteinExistence type="inferred from homology"/>
<dbReference type="Gene3D" id="3.30.65.10">
    <property type="entry name" value="Bacterial Topoisomerase I, domain 1"/>
    <property type="match status" value="3"/>
</dbReference>
<evidence type="ECO:0000256" key="10">
    <source>
        <dbReference type="HAMAP-Rule" id="MF_00952"/>
    </source>
</evidence>
<dbReference type="PANTHER" id="PTHR42785:SF1">
    <property type="entry name" value="DNA TOPOISOMERASE"/>
    <property type="match status" value="1"/>
</dbReference>
<dbReference type="InterPro" id="IPR013497">
    <property type="entry name" value="Topo_IA_cen"/>
</dbReference>
<evidence type="ECO:0000313" key="14">
    <source>
        <dbReference type="EMBL" id="QUW03568.1"/>
    </source>
</evidence>
<dbReference type="InterPro" id="IPR003601">
    <property type="entry name" value="Topo_IA_2"/>
</dbReference>
<evidence type="ECO:0000256" key="1">
    <source>
        <dbReference type="ARBA" id="ARBA00000213"/>
    </source>
</evidence>
<dbReference type="SUPFAM" id="SSF57783">
    <property type="entry name" value="Zinc beta-ribbon"/>
    <property type="match status" value="3"/>
</dbReference>
<accession>A0ABX8BD43</accession>
<dbReference type="SMART" id="SM00436">
    <property type="entry name" value="TOP1Bc"/>
    <property type="match status" value="1"/>
</dbReference>
<dbReference type="InterPro" id="IPR005733">
    <property type="entry name" value="TopoI_bac-type"/>
</dbReference>
<evidence type="ECO:0000256" key="6">
    <source>
        <dbReference type="ARBA" id="ARBA00022842"/>
    </source>
</evidence>
<dbReference type="Gene3D" id="1.10.290.10">
    <property type="entry name" value="Topoisomerase I, domain 4"/>
    <property type="match status" value="1"/>
</dbReference>
<dbReference type="PANTHER" id="PTHR42785">
    <property type="entry name" value="DNA TOPOISOMERASE, TYPE IA, CORE"/>
    <property type="match status" value="1"/>
</dbReference>
<comment type="function">
    <text evidence="10">Releases the supercoiling and torsional tension of DNA, which is introduced during the DNA replication and transcription, by transiently cleaving and rejoining one strand of the DNA duplex. Introduces a single-strand break via transesterification at a target site in duplex DNA. The scissile phosphodiester is attacked by the catalytic tyrosine of the enzyme, resulting in the formation of a DNA-(5'-phosphotyrosyl)-enzyme intermediate and the expulsion of a 3'-OH DNA strand. The free DNA strand then undergoes passage around the unbroken strand, thus removing DNA supercoils. Finally, in the religation step, the DNA 3'-OH attacks the covalent intermediate to expel the active-site tyrosine and restore the DNA phosphodiester backbone.</text>
</comment>
<feature type="site" description="Interaction with DNA" evidence="10">
    <location>
        <position position="33"/>
    </location>
</feature>
<evidence type="ECO:0000256" key="2">
    <source>
        <dbReference type="ARBA" id="ARBA00009446"/>
    </source>
</evidence>
<keyword evidence="4" id="KW-0863">Zinc-finger</keyword>
<dbReference type="PROSITE" id="PS00396">
    <property type="entry name" value="TOPO_IA_1"/>
    <property type="match status" value="1"/>
</dbReference>
<comment type="similarity">
    <text evidence="2 10">Belongs to the type IA topoisomerase family.</text>
</comment>
<keyword evidence="7 10" id="KW-0799">Topoisomerase</keyword>
<feature type="site" description="Interaction with DNA" evidence="10">
    <location>
        <position position="155"/>
    </location>
</feature>
<dbReference type="InterPro" id="IPR028612">
    <property type="entry name" value="Topoisom_1_IA"/>
</dbReference>
<keyword evidence="5" id="KW-0862">Zinc</keyword>
<dbReference type="Proteomes" id="UP000676506">
    <property type="component" value="Chromosome 1"/>
</dbReference>
<evidence type="ECO:0000256" key="11">
    <source>
        <dbReference type="SAM" id="MobiDB-lite"/>
    </source>
</evidence>